<dbReference type="Proteomes" id="UP001345219">
    <property type="component" value="Chromosome 24"/>
</dbReference>
<proteinExistence type="predicted"/>
<dbReference type="InterPro" id="IPR040381">
    <property type="entry name" value="At4g14450-like"/>
</dbReference>
<sequence length="187" mass="20114">MMQTSERLRETDRAVGSIREMSLVDYASSSDEEKEEEKEEKTEIAEVPKQEPAPAPSATVIQQTGPAATSSDKQQDNAAYNKTIEKLPDVSLLLNTPLTSTILSSGDHASRVAAAIAESSSRKRNSNVLSSSAPAEKLHRGTLARVKNVSETGGGLLVPPQLSGRSNVATEDLSKLFVRRHRDASSQ</sequence>
<organism evidence="2 3">
    <name type="scientific">Trapa incisa</name>
    <dbReference type="NCBI Taxonomy" id="236973"/>
    <lineage>
        <taxon>Eukaryota</taxon>
        <taxon>Viridiplantae</taxon>
        <taxon>Streptophyta</taxon>
        <taxon>Embryophyta</taxon>
        <taxon>Tracheophyta</taxon>
        <taxon>Spermatophyta</taxon>
        <taxon>Magnoliopsida</taxon>
        <taxon>eudicotyledons</taxon>
        <taxon>Gunneridae</taxon>
        <taxon>Pentapetalae</taxon>
        <taxon>rosids</taxon>
        <taxon>malvids</taxon>
        <taxon>Myrtales</taxon>
        <taxon>Lythraceae</taxon>
        <taxon>Trapa</taxon>
    </lineage>
</organism>
<comment type="caution">
    <text evidence="2">The sequence shown here is derived from an EMBL/GenBank/DDBJ whole genome shotgun (WGS) entry which is preliminary data.</text>
</comment>
<feature type="region of interest" description="Disordered" evidence="1">
    <location>
        <begin position="117"/>
        <end position="142"/>
    </location>
</feature>
<protein>
    <submittedName>
        <fullName evidence="2">Uncharacterized protein</fullName>
    </submittedName>
</protein>
<dbReference type="PANTHER" id="PTHR33912:SF3">
    <property type="entry name" value="OS01G0939400 PROTEIN"/>
    <property type="match status" value="1"/>
</dbReference>
<feature type="compositionally biased region" description="Basic and acidic residues" evidence="1">
    <location>
        <begin position="39"/>
        <end position="49"/>
    </location>
</feature>
<reference evidence="2 3" key="1">
    <citation type="journal article" date="2023" name="Hortic Res">
        <title>Pangenome of water caltrop reveals structural variations and asymmetric subgenome divergence after allopolyploidization.</title>
        <authorList>
            <person name="Zhang X."/>
            <person name="Chen Y."/>
            <person name="Wang L."/>
            <person name="Yuan Y."/>
            <person name="Fang M."/>
            <person name="Shi L."/>
            <person name="Lu R."/>
            <person name="Comes H.P."/>
            <person name="Ma Y."/>
            <person name="Chen Y."/>
            <person name="Huang G."/>
            <person name="Zhou Y."/>
            <person name="Zheng Z."/>
            <person name="Qiu Y."/>
        </authorList>
    </citation>
    <scope>NUCLEOTIDE SEQUENCE [LARGE SCALE GENOMIC DNA]</scope>
    <source>
        <tissue evidence="2">Roots</tissue>
    </source>
</reference>
<feature type="compositionally biased region" description="Polar residues" evidence="1">
    <location>
        <begin position="59"/>
        <end position="80"/>
    </location>
</feature>
<accession>A0AAN7KVH2</accession>
<gene>
    <name evidence="2" type="ORF">SAY87_031137</name>
</gene>
<dbReference type="PANTHER" id="PTHR33912">
    <property type="entry name" value="OS01G0939400 PROTEIN"/>
    <property type="match status" value="1"/>
</dbReference>
<evidence type="ECO:0000313" key="2">
    <source>
        <dbReference type="EMBL" id="KAK4770605.1"/>
    </source>
</evidence>
<keyword evidence="3" id="KW-1185">Reference proteome</keyword>
<evidence type="ECO:0000313" key="3">
    <source>
        <dbReference type="Proteomes" id="UP001345219"/>
    </source>
</evidence>
<feature type="region of interest" description="Disordered" evidence="1">
    <location>
        <begin position="1"/>
        <end position="82"/>
    </location>
</feature>
<feature type="compositionally biased region" description="Basic and acidic residues" evidence="1">
    <location>
        <begin position="1"/>
        <end position="13"/>
    </location>
</feature>
<dbReference type="AlphaFoldDB" id="A0AAN7KVH2"/>
<name>A0AAN7KVH2_9MYRT</name>
<dbReference type="EMBL" id="JAXIOK010000005">
    <property type="protein sequence ID" value="KAK4770605.1"/>
    <property type="molecule type" value="Genomic_DNA"/>
</dbReference>
<evidence type="ECO:0000256" key="1">
    <source>
        <dbReference type="SAM" id="MobiDB-lite"/>
    </source>
</evidence>